<gene>
    <name evidence="2" type="primary">AVEN_79028_1</name>
    <name evidence="2" type="ORF">CEXT_182911</name>
</gene>
<evidence type="ECO:0000313" key="3">
    <source>
        <dbReference type="Proteomes" id="UP001054945"/>
    </source>
</evidence>
<dbReference type="Proteomes" id="UP001054945">
    <property type="component" value="Unassembled WGS sequence"/>
</dbReference>
<evidence type="ECO:0000256" key="1">
    <source>
        <dbReference type="SAM" id="MobiDB-lite"/>
    </source>
</evidence>
<accession>A0AAV4RV77</accession>
<protein>
    <submittedName>
        <fullName evidence="2">Uncharacterized protein</fullName>
    </submittedName>
</protein>
<reference evidence="2 3" key="1">
    <citation type="submission" date="2021-06" db="EMBL/GenBank/DDBJ databases">
        <title>Caerostris extrusa draft genome.</title>
        <authorList>
            <person name="Kono N."/>
            <person name="Arakawa K."/>
        </authorList>
    </citation>
    <scope>NUCLEOTIDE SEQUENCE [LARGE SCALE GENOMIC DNA]</scope>
</reference>
<keyword evidence="3" id="KW-1185">Reference proteome</keyword>
<sequence>MDDHTSQQKPLDTRLHHYIPVEDIDRKILNGSEVSIPEDAVISFSTGRVKCKKGGSSSPQSPRGDIPLETLPPSYGDQDETRSEKAGLEAELNKNGVWSSAEGYTYGNAESQFVVNENSMGLINRRTMR</sequence>
<feature type="compositionally biased region" description="Basic and acidic residues" evidence="1">
    <location>
        <begin position="79"/>
        <end position="92"/>
    </location>
</feature>
<dbReference type="EMBL" id="BPLR01008457">
    <property type="protein sequence ID" value="GIY24841.1"/>
    <property type="molecule type" value="Genomic_DNA"/>
</dbReference>
<dbReference type="AlphaFoldDB" id="A0AAV4RV77"/>
<name>A0AAV4RV77_CAEEX</name>
<comment type="caution">
    <text evidence="2">The sequence shown here is derived from an EMBL/GenBank/DDBJ whole genome shotgun (WGS) entry which is preliminary data.</text>
</comment>
<organism evidence="2 3">
    <name type="scientific">Caerostris extrusa</name>
    <name type="common">Bark spider</name>
    <name type="synonym">Caerostris bankana</name>
    <dbReference type="NCBI Taxonomy" id="172846"/>
    <lineage>
        <taxon>Eukaryota</taxon>
        <taxon>Metazoa</taxon>
        <taxon>Ecdysozoa</taxon>
        <taxon>Arthropoda</taxon>
        <taxon>Chelicerata</taxon>
        <taxon>Arachnida</taxon>
        <taxon>Araneae</taxon>
        <taxon>Araneomorphae</taxon>
        <taxon>Entelegynae</taxon>
        <taxon>Araneoidea</taxon>
        <taxon>Araneidae</taxon>
        <taxon>Caerostris</taxon>
    </lineage>
</organism>
<evidence type="ECO:0000313" key="2">
    <source>
        <dbReference type="EMBL" id="GIY24841.1"/>
    </source>
</evidence>
<proteinExistence type="predicted"/>
<feature type="region of interest" description="Disordered" evidence="1">
    <location>
        <begin position="48"/>
        <end position="94"/>
    </location>
</feature>